<name>A0A9J6FCG6_HAELO</name>
<dbReference type="OrthoDB" id="7417618at2759"/>
<sequence>MTSAAEDLVPRMSELESTVRDLKSTVEILDHRNDDLENRLLRYNLIIYGLTETVKETPEQLLETVHELINVKLGVTCENIERWHRLGMQKKMVVHVLLLLSSLIFARRHKF</sequence>
<reference evidence="2 3" key="1">
    <citation type="journal article" date="2020" name="Cell">
        <title>Large-Scale Comparative Analyses of Tick Genomes Elucidate Their Genetic Diversity and Vector Capacities.</title>
        <authorList>
            <consortium name="Tick Genome and Microbiome Consortium (TIGMIC)"/>
            <person name="Jia N."/>
            <person name="Wang J."/>
            <person name="Shi W."/>
            <person name="Du L."/>
            <person name="Sun Y."/>
            <person name="Zhan W."/>
            <person name="Jiang J.F."/>
            <person name="Wang Q."/>
            <person name="Zhang B."/>
            <person name="Ji P."/>
            <person name="Bell-Sakyi L."/>
            <person name="Cui X.M."/>
            <person name="Yuan T.T."/>
            <person name="Jiang B.G."/>
            <person name="Yang W.F."/>
            <person name="Lam T.T."/>
            <person name="Chang Q.C."/>
            <person name="Ding S.J."/>
            <person name="Wang X.J."/>
            <person name="Zhu J.G."/>
            <person name="Ruan X.D."/>
            <person name="Zhao L."/>
            <person name="Wei J.T."/>
            <person name="Ye R.Z."/>
            <person name="Que T.C."/>
            <person name="Du C.H."/>
            <person name="Zhou Y.H."/>
            <person name="Cheng J.X."/>
            <person name="Dai P.F."/>
            <person name="Guo W.B."/>
            <person name="Han X.H."/>
            <person name="Huang E.J."/>
            <person name="Li L.F."/>
            <person name="Wei W."/>
            <person name="Gao Y.C."/>
            <person name="Liu J.Z."/>
            <person name="Shao H.Z."/>
            <person name="Wang X."/>
            <person name="Wang C.C."/>
            <person name="Yang T.C."/>
            <person name="Huo Q.B."/>
            <person name="Li W."/>
            <person name="Chen H.Y."/>
            <person name="Chen S.E."/>
            <person name="Zhou L.G."/>
            <person name="Ni X.B."/>
            <person name="Tian J.H."/>
            <person name="Sheng Y."/>
            <person name="Liu T."/>
            <person name="Pan Y.S."/>
            <person name="Xia L.Y."/>
            <person name="Li J."/>
            <person name="Zhao F."/>
            <person name="Cao W.C."/>
        </authorList>
    </citation>
    <scope>NUCLEOTIDE SEQUENCE [LARGE SCALE GENOMIC DNA]</scope>
    <source>
        <strain evidence="2">HaeL-2018</strain>
    </source>
</reference>
<accession>A0A9J6FCG6</accession>
<dbReference type="Proteomes" id="UP000821853">
    <property type="component" value="Chromosome 1"/>
</dbReference>
<proteinExistence type="predicted"/>
<feature type="coiled-coil region" evidence="1">
    <location>
        <begin position="12"/>
        <end position="39"/>
    </location>
</feature>
<evidence type="ECO:0000313" key="3">
    <source>
        <dbReference type="Proteomes" id="UP000821853"/>
    </source>
</evidence>
<gene>
    <name evidence="2" type="ORF">HPB48_020989</name>
</gene>
<organism evidence="2 3">
    <name type="scientific">Haemaphysalis longicornis</name>
    <name type="common">Bush tick</name>
    <dbReference type="NCBI Taxonomy" id="44386"/>
    <lineage>
        <taxon>Eukaryota</taxon>
        <taxon>Metazoa</taxon>
        <taxon>Ecdysozoa</taxon>
        <taxon>Arthropoda</taxon>
        <taxon>Chelicerata</taxon>
        <taxon>Arachnida</taxon>
        <taxon>Acari</taxon>
        <taxon>Parasitiformes</taxon>
        <taxon>Ixodida</taxon>
        <taxon>Ixodoidea</taxon>
        <taxon>Ixodidae</taxon>
        <taxon>Haemaphysalinae</taxon>
        <taxon>Haemaphysalis</taxon>
    </lineage>
</organism>
<dbReference type="VEuPathDB" id="VectorBase:HLOH_057806"/>
<evidence type="ECO:0000256" key="1">
    <source>
        <dbReference type="SAM" id="Coils"/>
    </source>
</evidence>
<dbReference type="EMBL" id="JABSTR010000001">
    <property type="protein sequence ID" value="KAH9359796.1"/>
    <property type="molecule type" value="Genomic_DNA"/>
</dbReference>
<keyword evidence="1" id="KW-0175">Coiled coil</keyword>
<dbReference type="AlphaFoldDB" id="A0A9J6FCG6"/>
<comment type="caution">
    <text evidence="2">The sequence shown here is derived from an EMBL/GenBank/DDBJ whole genome shotgun (WGS) entry which is preliminary data.</text>
</comment>
<protein>
    <submittedName>
        <fullName evidence="2">Uncharacterized protein</fullName>
    </submittedName>
</protein>
<evidence type="ECO:0000313" key="2">
    <source>
        <dbReference type="EMBL" id="KAH9359796.1"/>
    </source>
</evidence>
<keyword evidence="3" id="KW-1185">Reference proteome</keyword>